<dbReference type="AlphaFoldDB" id="A0A0R3MDZ1"/>
<dbReference type="EMBL" id="LLYA01000194">
    <property type="protein sequence ID" value="KRR18503.1"/>
    <property type="molecule type" value="Genomic_DNA"/>
</dbReference>
<evidence type="ECO:0000259" key="7">
    <source>
        <dbReference type="Pfam" id="PF13480"/>
    </source>
</evidence>
<keyword evidence="5" id="KW-0012">Acyltransferase</keyword>
<keyword evidence="2" id="KW-0808">Transferase</keyword>
<dbReference type="InterPro" id="IPR038740">
    <property type="entry name" value="BioF2-like_GNAT_dom"/>
</dbReference>
<proteinExistence type="inferred from homology"/>
<evidence type="ECO:0000313" key="8">
    <source>
        <dbReference type="EMBL" id="KRR18503.1"/>
    </source>
</evidence>
<sequence length="344" mass="37628">MNSPDGWPFALSSWRRVILAVAEWKLEDHSFAMFDGSQICAVVPMQIDRRNGTLGITGWGGCGPVIAGHITGRARDTIRAALMRVVDETAARLGASAVRMSVPPVTASAINGRGVNPFSFCGLEDCSGTSQVIDLSPDEATLWRGLSETARQTVRKAEKGGITIVQANWPEMLDCYYRIHQENYLRTGVTPHPKSYFHGIAQEMADAAYSVLWAALDQNGDAIAFHNDMHFGAGAWYHTGCSTDAGLAAGANYLLFWKSMLGAKASGRRWYDCGEIFPSGPDKKLNGLTFFKTRFGGESHRFVKASKVYALGDRKAAPDDRPRALLAACISRLRQLPRSIRARL</sequence>
<gene>
    <name evidence="8" type="ORF">CQ13_34855</name>
</gene>
<dbReference type="PANTHER" id="PTHR36174">
    <property type="entry name" value="LIPID II:GLYCINE GLYCYLTRANSFERASE"/>
    <property type="match status" value="1"/>
</dbReference>
<dbReference type="GO" id="GO:0071555">
    <property type="term" value="P:cell wall organization"/>
    <property type="evidence" value="ECO:0007669"/>
    <property type="project" value="UniProtKB-KW"/>
</dbReference>
<dbReference type="GO" id="GO:0016755">
    <property type="term" value="F:aminoacyltransferase activity"/>
    <property type="evidence" value="ECO:0007669"/>
    <property type="project" value="InterPro"/>
</dbReference>
<dbReference type="InterPro" id="IPR050644">
    <property type="entry name" value="PG_Glycine_Bridge_Synth"/>
</dbReference>
<evidence type="ECO:0000313" key="9">
    <source>
        <dbReference type="Proteomes" id="UP000052023"/>
    </source>
</evidence>
<dbReference type="InterPro" id="IPR016181">
    <property type="entry name" value="Acyl_CoA_acyltransferase"/>
</dbReference>
<evidence type="ECO:0000256" key="6">
    <source>
        <dbReference type="ARBA" id="ARBA00023316"/>
    </source>
</evidence>
<accession>A0A0R3MDZ1</accession>
<dbReference type="PANTHER" id="PTHR36174:SF1">
    <property type="entry name" value="LIPID II:GLYCINE GLYCYLTRANSFERASE"/>
    <property type="match status" value="1"/>
</dbReference>
<keyword evidence="3" id="KW-0133">Cell shape</keyword>
<dbReference type="Pfam" id="PF13480">
    <property type="entry name" value="Acetyltransf_6"/>
    <property type="match status" value="1"/>
</dbReference>
<dbReference type="InterPro" id="IPR003447">
    <property type="entry name" value="FEMABX"/>
</dbReference>
<reference evidence="8 9" key="1">
    <citation type="submission" date="2014-03" db="EMBL/GenBank/DDBJ databases">
        <title>Bradyrhizobium valentinum sp. nov., isolated from effective nodules of Lupinus mariae-josephae, a lupine endemic of basic-lime soils in Eastern Spain.</title>
        <authorList>
            <person name="Duran D."/>
            <person name="Rey L."/>
            <person name="Navarro A."/>
            <person name="Busquets A."/>
            <person name="Imperial J."/>
            <person name="Ruiz-Argueso T."/>
        </authorList>
    </citation>
    <scope>NUCLEOTIDE SEQUENCE [LARGE SCALE GENOMIC DNA]</scope>
    <source>
        <strain evidence="8 9">Ro19</strain>
    </source>
</reference>
<evidence type="ECO:0000256" key="5">
    <source>
        <dbReference type="ARBA" id="ARBA00023315"/>
    </source>
</evidence>
<comment type="caution">
    <text evidence="8">The sequence shown here is derived from an EMBL/GenBank/DDBJ whole genome shotgun (WGS) entry which is preliminary data.</text>
</comment>
<dbReference type="GO" id="GO:0009252">
    <property type="term" value="P:peptidoglycan biosynthetic process"/>
    <property type="evidence" value="ECO:0007669"/>
    <property type="project" value="UniProtKB-KW"/>
</dbReference>
<evidence type="ECO:0000256" key="1">
    <source>
        <dbReference type="ARBA" id="ARBA00009943"/>
    </source>
</evidence>
<protein>
    <recommendedName>
        <fullName evidence="7">BioF2-like acetyltransferase domain-containing protein</fullName>
    </recommendedName>
</protein>
<evidence type="ECO:0000256" key="2">
    <source>
        <dbReference type="ARBA" id="ARBA00022679"/>
    </source>
</evidence>
<dbReference type="GO" id="GO:0008360">
    <property type="term" value="P:regulation of cell shape"/>
    <property type="evidence" value="ECO:0007669"/>
    <property type="project" value="UniProtKB-KW"/>
</dbReference>
<dbReference type="RefSeq" id="WP_057847132.1">
    <property type="nucleotide sequence ID" value="NZ_LLYA01000194.1"/>
</dbReference>
<keyword evidence="6" id="KW-0961">Cell wall biogenesis/degradation</keyword>
<dbReference type="SUPFAM" id="SSF55729">
    <property type="entry name" value="Acyl-CoA N-acyltransferases (Nat)"/>
    <property type="match status" value="1"/>
</dbReference>
<dbReference type="PROSITE" id="PS51191">
    <property type="entry name" value="FEMABX"/>
    <property type="match status" value="1"/>
</dbReference>
<name>A0A0R3MDZ1_9BRAD</name>
<organism evidence="8 9">
    <name type="scientific">Bradyrhizobium retamae</name>
    <dbReference type="NCBI Taxonomy" id="1300035"/>
    <lineage>
        <taxon>Bacteria</taxon>
        <taxon>Pseudomonadati</taxon>
        <taxon>Pseudomonadota</taxon>
        <taxon>Alphaproteobacteria</taxon>
        <taxon>Hyphomicrobiales</taxon>
        <taxon>Nitrobacteraceae</taxon>
        <taxon>Bradyrhizobium</taxon>
    </lineage>
</organism>
<keyword evidence="4" id="KW-0573">Peptidoglycan synthesis</keyword>
<evidence type="ECO:0000256" key="3">
    <source>
        <dbReference type="ARBA" id="ARBA00022960"/>
    </source>
</evidence>
<dbReference type="Proteomes" id="UP000052023">
    <property type="component" value="Unassembled WGS sequence"/>
</dbReference>
<evidence type="ECO:0000256" key="4">
    <source>
        <dbReference type="ARBA" id="ARBA00022984"/>
    </source>
</evidence>
<dbReference type="Gene3D" id="3.40.630.30">
    <property type="match status" value="1"/>
</dbReference>
<feature type="domain" description="BioF2-like acetyltransferase" evidence="7">
    <location>
        <begin position="148"/>
        <end position="274"/>
    </location>
</feature>
<comment type="similarity">
    <text evidence="1">Belongs to the FemABX family.</text>
</comment>
<keyword evidence="9" id="KW-1185">Reference proteome</keyword>